<proteinExistence type="predicted"/>
<comment type="caution">
    <text evidence="1">The sequence shown here is derived from an EMBL/GenBank/DDBJ whole genome shotgun (WGS) entry which is preliminary data.</text>
</comment>
<gene>
    <name evidence="1" type="ORF">NDN08_000866</name>
</gene>
<evidence type="ECO:0000313" key="2">
    <source>
        <dbReference type="Proteomes" id="UP001157974"/>
    </source>
</evidence>
<protein>
    <submittedName>
        <fullName evidence="1">Uncharacterized protein</fullName>
    </submittedName>
</protein>
<dbReference type="Proteomes" id="UP001157974">
    <property type="component" value="Unassembled WGS sequence"/>
</dbReference>
<name>A0AAV8UP79_9RHOD</name>
<organism evidence="1 2">
    <name type="scientific">Rhodosorus marinus</name>
    <dbReference type="NCBI Taxonomy" id="101924"/>
    <lineage>
        <taxon>Eukaryota</taxon>
        <taxon>Rhodophyta</taxon>
        <taxon>Stylonematophyceae</taxon>
        <taxon>Stylonematales</taxon>
        <taxon>Stylonemataceae</taxon>
        <taxon>Rhodosorus</taxon>
    </lineage>
</organism>
<dbReference type="AlphaFoldDB" id="A0AAV8UP79"/>
<keyword evidence="2" id="KW-1185">Reference proteome</keyword>
<accession>A0AAV8UP79</accession>
<reference evidence="1 2" key="1">
    <citation type="journal article" date="2023" name="Nat. Commun.">
        <title>Origin of minicircular mitochondrial genomes in red algae.</title>
        <authorList>
            <person name="Lee Y."/>
            <person name="Cho C.H."/>
            <person name="Lee Y.M."/>
            <person name="Park S.I."/>
            <person name="Yang J.H."/>
            <person name="West J.A."/>
            <person name="Bhattacharya D."/>
            <person name="Yoon H.S."/>
        </authorList>
    </citation>
    <scope>NUCLEOTIDE SEQUENCE [LARGE SCALE GENOMIC DNA]</scope>
    <source>
        <strain evidence="1 2">CCMP1338</strain>
        <tissue evidence="1">Whole cell</tissue>
    </source>
</reference>
<evidence type="ECO:0000313" key="1">
    <source>
        <dbReference type="EMBL" id="KAJ8904345.1"/>
    </source>
</evidence>
<sequence length="277" mass="31555">MDSTGNKAIRYRSLAAPLGVGAASKTDADIGKRFSSMSYEWTGDIELSAVKRRLEALSCPFHQTYDGNRDDRAFLRVLSWLEDRFIRIWEPAERHVLRSAPVDTKGLQKYLGDLDCPEELFDARARDKLVEWLIQESIWRHECEETQMHHTLDDENLQSIRQSLKNLCEVLGLPTPAPDNELTEISASIRRAVMARRARERGDRVQYRLDLDKISPDLVKFRAADDEAFRNASKVAQVLNHVYLSDLRNLQTEINKSLEVVQGITADLSSSAKVPDS</sequence>
<dbReference type="PANTHER" id="PTHR15924">
    <property type="entry name" value="CLE"/>
    <property type="match status" value="1"/>
</dbReference>
<dbReference type="InterPro" id="IPR019265">
    <property type="entry name" value="RTRAF"/>
</dbReference>
<dbReference type="EMBL" id="JAMWBK010000006">
    <property type="protein sequence ID" value="KAJ8904345.1"/>
    <property type="molecule type" value="Genomic_DNA"/>
</dbReference>
<dbReference type="Pfam" id="PF10036">
    <property type="entry name" value="RLL"/>
    <property type="match status" value="2"/>
</dbReference>